<dbReference type="InterPro" id="IPR028119">
    <property type="entry name" value="Snapin/Pallidin/Snn1"/>
</dbReference>
<dbReference type="GO" id="GO:0016079">
    <property type="term" value="P:synaptic vesicle exocytosis"/>
    <property type="evidence" value="ECO:0007669"/>
    <property type="project" value="TreeGrafter"/>
</dbReference>
<dbReference type="GO" id="GO:2000300">
    <property type="term" value="P:regulation of synaptic vesicle exocytosis"/>
    <property type="evidence" value="ECO:0007669"/>
    <property type="project" value="TreeGrafter"/>
</dbReference>
<dbReference type="PANTHER" id="PTHR31305:SF2">
    <property type="entry name" value="SNARE-ASSOCIATED PROTEIN SNAPIN"/>
    <property type="match status" value="1"/>
</dbReference>
<dbReference type="Proteomes" id="UP000050795">
    <property type="component" value="Unassembled WGS sequence"/>
</dbReference>
<keyword evidence="4" id="KW-1185">Reference proteome</keyword>
<dbReference type="GO" id="GO:0031083">
    <property type="term" value="C:BLOC-1 complex"/>
    <property type="evidence" value="ECO:0007669"/>
    <property type="project" value="InterPro"/>
</dbReference>
<dbReference type="GO" id="GO:0008021">
    <property type="term" value="C:synaptic vesicle"/>
    <property type="evidence" value="ECO:0007669"/>
    <property type="project" value="TreeGrafter"/>
</dbReference>
<keyword evidence="2" id="KW-0175">Coiled coil</keyword>
<name>A0AA85JXR8_TRIRE</name>
<dbReference type="PANTHER" id="PTHR31305">
    <property type="entry name" value="SNARE-ASSOCIATED PROTEIN SNAPIN"/>
    <property type="match status" value="1"/>
</dbReference>
<evidence type="ECO:0000256" key="3">
    <source>
        <dbReference type="ARBA" id="ARBA00033330"/>
    </source>
</evidence>
<evidence type="ECO:0000313" key="4">
    <source>
        <dbReference type="Proteomes" id="UP000050795"/>
    </source>
</evidence>
<reference evidence="4" key="1">
    <citation type="submission" date="2022-06" db="EMBL/GenBank/DDBJ databases">
        <authorList>
            <person name="Berger JAMES D."/>
            <person name="Berger JAMES D."/>
        </authorList>
    </citation>
    <scope>NUCLEOTIDE SEQUENCE [LARGE SCALE GENOMIC DNA]</scope>
</reference>
<dbReference type="WBParaSite" id="TREG1_49250.1">
    <property type="protein sequence ID" value="TREG1_49250.1"/>
    <property type="gene ID" value="TREG1_49250"/>
</dbReference>
<dbReference type="AlphaFoldDB" id="A0AA85JXR8"/>
<evidence type="ECO:0000256" key="1">
    <source>
        <dbReference type="ARBA" id="ARBA00006111"/>
    </source>
</evidence>
<dbReference type="GO" id="GO:0006886">
    <property type="term" value="P:intracellular protein transport"/>
    <property type="evidence" value="ECO:0007669"/>
    <property type="project" value="InterPro"/>
</dbReference>
<dbReference type="GO" id="GO:0032418">
    <property type="term" value="P:lysosome localization"/>
    <property type="evidence" value="ECO:0007669"/>
    <property type="project" value="TreeGrafter"/>
</dbReference>
<dbReference type="Pfam" id="PF14712">
    <property type="entry name" value="Snapin_Pallidin"/>
    <property type="match status" value="1"/>
</dbReference>
<proteinExistence type="inferred from homology"/>
<evidence type="ECO:0000256" key="2">
    <source>
        <dbReference type="ARBA" id="ARBA00023054"/>
    </source>
</evidence>
<sequence>MVQNIESDQDSHIPEISQLQTGNLSLIADSSNSERNNSPNEVEDIFNIQGDLVKDDETVSNVKQLSSGLYNALKQTINKFDSAFCELQTSQKDLQEQLITLDQALGRLAKIQDSPLDLEPYTIVLQEYKQRILKVHNSLRHSQDRVNRLRNNLQTKRLHS</sequence>
<dbReference type="GO" id="GO:0008333">
    <property type="term" value="P:endosome to lysosome transport"/>
    <property type="evidence" value="ECO:0007669"/>
    <property type="project" value="TreeGrafter"/>
</dbReference>
<comment type="similarity">
    <text evidence="1">Belongs to the SNAPIN family.</text>
</comment>
<organism evidence="4 5">
    <name type="scientific">Trichobilharzia regenti</name>
    <name type="common">Nasal bird schistosome</name>
    <dbReference type="NCBI Taxonomy" id="157069"/>
    <lineage>
        <taxon>Eukaryota</taxon>
        <taxon>Metazoa</taxon>
        <taxon>Spiralia</taxon>
        <taxon>Lophotrochozoa</taxon>
        <taxon>Platyhelminthes</taxon>
        <taxon>Trematoda</taxon>
        <taxon>Digenea</taxon>
        <taxon>Strigeidida</taxon>
        <taxon>Schistosomatoidea</taxon>
        <taxon>Schistosomatidae</taxon>
        <taxon>Trichobilharzia</taxon>
    </lineage>
</organism>
<protein>
    <recommendedName>
        <fullName evidence="3">Biogenesis of lysosome-related organelles complex 1 subunit 7</fullName>
    </recommendedName>
</protein>
<reference evidence="5" key="2">
    <citation type="submission" date="2023-11" db="UniProtKB">
        <authorList>
            <consortium name="WormBaseParasite"/>
        </authorList>
    </citation>
    <scope>IDENTIFICATION</scope>
</reference>
<dbReference type="GO" id="GO:0000149">
    <property type="term" value="F:SNARE binding"/>
    <property type="evidence" value="ECO:0007669"/>
    <property type="project" value="TreeGrafter"/>
</dbReference>
<dbReference type="GO" id="GO:0007040">
    <property type="term" value="P:lysosome organization"/>
    <property type="evidence" value="ECO:0007669"/>
    <property type="project" value="TreeGrafter"/>
</dbReference>
<accession>A0AA85JXR8</accession>
<dbReference type="GO" id="GO:0099078">
    <property type="term" value="C:BORC complex"/>
    <property type="evidence" value="ECO:0007669"/>
    <property type="project" value="TreeGrafter"/>
</dbReference>
<dbReference type="InterPro" id="IPR017246">
    <property type="entry name" value="Snapin"/>
</dbReference>
<evidence type="ECO:0000313" key="5">
    <source>
        <dbReference type="WBParaSite" id="TREG1_49250.1"/>
    </source>
</evidence>